<dbReference type="InterPro" id="IPR047216">
    <property type="entry name" value="Endonuclease_DUF559_bact"/>
</dbReference>
<feature type="domain" description="DUF559" evidence="1">
    <location>
        <begin position="10"/>
        <end position="71"/>
    </location>
</feature>
<dbReference type="Pfam" id="PF04480">
    <property type="entry name" value="DUF559"/>
    <property type="match status" value="1"/>
</dbReference>
<dbReference type="EMBL" id="DROD01000465">
    <property type="protein sequence ID" value="HHJ52921.1"/>
    <property type="molecule type" value="Genomic_DNA"/>
</dbReference>
<dbReference type="Gene3D" id="3.40.960.10">
    <property type="entry name" value="VSR Endonuclease"/>
    <property type="match status" value="1"/>
</dbReference>
<protein>
    <submittedName>
        <fullName evidence="2">DUF559 domain-containing protein</fullName>
    </submittedName>
</protein>
<dbReference type="Proteomes" id="UP000886124">
    <property type="component" value="Unassembled WGS sequence"/>
</dbReference>
<dbReference type="PANTHER" id="PTHR38590">
    <property type="entry name" value="BLL0828 PROTEIN"/>
    <property type="match status" value="1"/>
</dbReference>
<feature type="non-terminal residue" evidence="2">
    <location>
        <position position="1"/>
    </location>
</feature>
<sequence length="84" mass="10200">YKYYGKQHFFIADFYCRALSLVVEIDGGIHEKQKEYDRVRSEILKVRHNLRVIRFSNDEVLDNMNKVLIRLKRYVDSYNTRVRG</sequence>
<evidence type="ECO:0000259" key="1">
    <source>
        <dbReference type="Pfam" id="PF04480"/>
    </source>
</evidence>
<organism evidence="2">
    <name type="scientific">Caldithrix abyssi</name>
    <dbReference type="NCBI Taxonomy" id="187145"/>
    <lineage>
        <taxon>Bacteria</taxon>
        <taxon>Pseudomonadati</taxon>
        <taxon>Calditrichota</taxon>
        <taxon>Calditrichia</taxon>
        <taxon>Calditrichales</taxon>
        <taxon>Calditrichaceae</taxon>
        <taxon>Caldithrix</taxon>
    </lineage>
</organism>
<dbReference type="InterPro" id="IPR007569">
    <property type="entry name" value="DUF559"/>
</dbReference>
<gene>
    <name evidence="2" type="ORF">ENJ89_06980</name>
</gene>
<name>A0A7V5PPM3_CALAY</name>
<accession>A0A7V5PPM3</accession>
<reference evidence="2" key="1">
    <citation type="journal article" date="2020" name="mSystems">
        <title>Genome- and Community-Level Interaction Insights into Carbon Utilization and Element Cycling Functions of Hydrothermarchaeota in Hydrothermal Sediment.</title>
        <authorList>
            <person name="Zhou Z."/>
            <person name="Liu Y."/>
            <person name="Xu W."/>
            <person name="Pan J."/>
            <person name="Luo Z.H."/>
            <person name="Li M."/>
        </authorList>
    </citation>
    <scope>NUCLEOTIDE SEQUENCE [LARGE SCALE GENOMIC DNA]</scope>
    <source>
        <strain evidence="2">HyVt-527</strain>
    </source>
</reference>
<comment type="caution">
    <text evidence="2">The sequence shown here is derived from an EMBL/GenBank/DDBJ whole genome shotgun (WGS) entry which is preliminary data.</text>
</comment>
<dbReference type="AlphaFoldDB" id="A0A7V5PPM3"/>
<proteinExistence type="predicted"/>
<evidence type="ECO:0000313" key="2">
    <source>
        <dbReference type="EMBL" id="HHJ52921.1"/>
    </source>
</evidence>
<dbReference type="PANTHER" id="PTHR38590:SF1">
    <property type="entry name" value="BLL0828 PROTEIN"/>
    <property type="match status" value="1"/>
</dbReference>